<sequence length="121" mass="13740">MRVCVRVCVCVYPSRCLWVCVLVFVCVCICLFVCLCVYVHLCVCVCLSVNVCPYVSVCVCVREYVCVFVSFCVVEGGVILCYLKKQINVMDTQHIQSYFTGRRTGMFGHAVLYLVQICFVQ</sequence>
<evidence type="ECO:0000256" key="1">
    <source>
        <dbReference type="SAM" id="Phobius"/>
    </source>
</evidence>
<name>A0A9D3RL84_ANGAN</name>
<dbReference type="EMBL" id="JAFIRN010000015">
    <property type="protein sequence ID" value="KAG5834704.1"/>
    <property type="molecule type" value="Genomic_DNA"/>
</dbReference>
<feature type="transmembrane region" description="Helical" evidence="1">
    <location>
        <begin position="16"/>
        <end position="41"/>
    </location>
</feature>
<gene>
    <name evidence="2" type="ORF">ANANG_G00264410</name>
</gene>
<feature type="transmembrane region" description="Helical" evidence="1">
    <location>
        <begin position="61"/>
        <end position="83"/>
    </location>
</feature>
<keyword evidence="3" id="KW-1185">Reference proteome</keyword>
<dbReference type="Proteomes" id="UP001044222">
    <property type="component" value="Chromosome 15"/>
</dbReference>
<keyword evidence="1" id="KW-0472">Membrane</keyword>
<accession>A0A9D3RL84</accession>
<evidence type="ECO:0000313" key="3">
    <source>
        <dbReference type="Proteomes" id="UP001044222"/>
    </source>
</evidence>
<dbReference type="AlphaFoldDB" id="A0A9D3RL84"/>
<keyword evidence="1" id="KW-1133">Transmembrane helix</keyword>
<protein>
    <submittedName>
        <fullName evidence="2">Uncharacterized protein</fullName>
    </submittedName>
</protein>
<proteinExistence type="predicted"/>
<keyword evidence="1" id="KW-0812">Transmembrane</keyword>
<organism evidence="2 3">
    <name type="scientific">Anguilla anguilla</name>
    <name type="common">European freshwater eel</name>
    <name type="synonym">Muraena anguilla</name>
    <dbReference type="NCBI Taxonomy" id="7936"/>
    <lineage>
        <taxon>Eukaryota</taxon>
        <taxon>Metazoa</taxon>
        <taxon>Chordata</taxon>
        <taxon>Craniata</taxon>
        <taxon>Vertebrata</taxon>
        <taxon>Euteleostomi</taxon>
        <taxon>Actinopterygii</taxon>
        <taxon>Neopterygii</taxon>
        <taxon>Teleostei</taxon>
        <taxon>Anguilliformes</taxon>
        <taxon>Anguillidae</taxon>
        <taxon>Anguilla</taxon>
    </lineage>
</organism>
<evidence type="ECO:0000313" key="2">
    <source>
        <dbReference type="EMBL" id="KAG5834704.1"/>
    </source>
</evidence>
<comment type="caution">
    <text evidence="2">The sequence shown here is derived from an EMBL/GenBank/DDBJ whole genome shotgun (WGS) entry which is preliminary data.</text>
</comment>
<reference evidence="2" key="1">
    <citation type="submission" date="2021-01" db="EMBL/GenBank/DDBJ databases">
        <title>A chromosome-scale assembly of European eel, Anguilla anguilla.</title>
        <authorList>
            <person name="Henkel C."/>
            <person name="Jong-Raadsen S.A."/>
            <person name="Dufour S."/>
            <person name="Weltzien F.-A."/>
            <person name="Palstra A.P."/>
            <person name="Pelster B."/>
            <person name="Spaink H.P."/>
            <person name="Van Den Thillart G.E."/>
            <person name="Jansen H."/>
            <person name="Zahm M."/>
            <person name="Klopp C."/>
            <person name="Cedric C."/>
            <person name="Louis A."/>
            <person name="Berthelot C."/>
            <person name="Parey E."/>
            <person name="Roest Crollius H."/>
            <person name="Montfort J."/>
            <person name="Robinson-Rechavi M."/>
            <person name="Bucao C."/>
            <person name="Bouchez O."/>
            <person name="Gislard M."/>
            <person name="Lluch J."/>
            <person name="Milhes M."/>
            <person name="Lampietro C."/>
            <person name="Lopez Roques C."/>
            <person name="Donnadieu C."/>
            <person name="Braasch I."/>
            <person name="Desvignes T."/>
            <person name="Postlethwait J."/>
            <person name="Bobe J."/>
            <person name="Guiguen Y."/>
            <person name="Dirks R."/>
        </authorList>
    </citation>
    <scope>NUCLEOTIDE SEQUENCE</scope>
    <source>
        <strain evidence="2">Tag_6206</strain>
        <tissue evidence="2">Liver</tissue>
    </source>
</reference>